<proteinExistence type="predicted"/>
<protein>
    <submittedName>
        <fullName evidence="2">Uncharacterized protein</fullName>
    </submittedName>
</protein>
<gene>
    <name evidence="2" type="ORF">TVY486_1011440</name>
</gene>
<feature type="region of interest" description="Disordered" evidence="1">
    <location>
        <begin position="1"/>
        <end position="32"/>
    </location>
</feature>
<evidence type="ECO:0000256" key="1">
    <source>
        <dbReference type="SAM" id="MobiDB-lite"/>
    </source>
</evidence>
<organism evidence="2">
    <name type="scientific">Trypanosoma vivax (strain Y486)</name>
    <dbReference type="NCBI Taxonomy" id="1055687"/>
    <lineage>
        <taxon>Eukaryota</taxon>
        <taxon>Discoba</taxon>
        <taxon>Euglenozoa</taxon>
        <taxon>Kinetoplastea</taxon>
        <taxon>Metakinetoplastina</taxon>
        <taxon>Trypanosomatida</taxon>
        <taxon>Trypanosomatidae</taxon>
        <taxon>Trypanosoma</taxon>
        <taxon>Duttonella</taxon>
    </lineage>
</organism>
<reference evidence="2" key="1">
    <citation type="journal article" date="2012" name="Proc. Natl. Acad. Sci. U.S.A.">
        <title>Antigenic diversity is generated by distinct evolutionary mechanisms in African trypanosome species.</title>
        <authorList>
            <person name="Jackson A.P."/>
            <person name="Berry A."/>
            <person name="Aslett M."/>
            <person name="Allison H.C."/>
            <person name="Burton P."/>
            <person name="Vavrova-Anderson J."/>
            <person name="Brown R."/>
            <person name="Browne H."/>
            <person name="Corton N."/>
            <person name="Hauser H."/>
            <person name="Gamble J."/>
            <person name="Gilderthorp R."/>
            <person name="Marcello L."/>
            <person name="McQuillan J."/>
            <person name="Otto T.D."/>
            <person name="Quail M.A."/>
            <person name="Sanders M.J."/>
            <person name="van Tonder A."/>
            <person name="Ginger M.L."/>
            <person name="Field M.C."/>
            <person name="Barry J.D."/>
            <person name="Hertz-Fowler C."/>
            <person name="Berriman M."/>
        </authorList>
    </citation>
    <scope>NUCLEOTIDE SEQUENCE</scope>
    <source>
        <strain evidence="2">Y486</strain>
    </source>
</reference>
<evidence type="ECO:0000313" key="2">
    <source>
        <dbReference type="EMBL" id="CCC52101.1"/>
    </source>
</evidence>
<dbReference type="AlphaFoldDB" id="G0U891"/>
<sequence length="635" mass="69511">MSLETQIKSHLSVKENKSTLSNSLSRGNAPEASPKVNLSVAQRCVSLSKHKLRSIASDAIRPLGFMAESLCGHCATGCQRLKKNAPDVAAAGQIDYASKSPLFGDSAANILEALVTHLGLGPGTAVFLPGILFYPHYPLGEMFDRLGLRVLGYEIDLVKLHKALPQGSVSLGNVKSENRFNNTVGGLSAGGFSPSERAFVSYPLVLLVGLGGRFLTNADHVARMVRSAFRAMIVELRPATVADLVCKVPSSAPLYADVLIMYTGSSNQLGWALAFTDDPLLERGLSRQLEAKPKGRLFRRWEAQVRRVAGILLKDGRNCEVVRQVVFLCSILLCRQRSCSGTATALQRFLKLYLAVRAKDAFYAAREIVALGKVTDGGLKYNGDSRPTCACFMKTVMNVSDSILPLTLLHRLLRLLACHTKKVECGVEQECPLLWDFLHELPNEIEVVSAGEPTTPLRCVTDCSDGIILRVESPELAARALCSMELEAAPVVAHLWRSVREGGVEGAFGFGEGRDFRSLAPHDAIILLDSPRCMELARRAMYLPMSHVRRTDARRRLLNALQVPSAAPLFKSPSSDFRQHVQNSPNRHAYRSAEVTALITSLKQHSARSEAAVNQKLSLLRFMRRRVAPQVPSKL</sequence>
<name>G0U891_TRYVY</name>
<accession>G0U891</accession>
<dbReference type="VEuPathDB" id="TriTrypDB:TvY486_1011440"/>
<dbReference type="EMBL" id="HE573026">
    <property type="protein sequence ID" value="CCC52101.1"/>
    <property type="molecule type" value="Genomic_DNA"/>
</dbReference>